<evidence type="ECO:0000313" key="1">
    <source>
        <dbReference type="EMBL" id="KAH0452728.1"/>
    </source>
</evidence>
<protein>
    <submittedName>
        <fullName evidence="1">Uncharacterized protein</fullName>
    </submittedName>
</protein>
<gene>
    <name evidence="1" type="ORF">IEQ34_020027</name>
</gene>
<keyword evidence="2" id="KW-1185">Reference proteome</keyword>
<accession>A0AAV7GAL1</accession>
<comment type="caution">
    <text evidence="1">The sequence shown here is derived from an EMBL/GenBank/DDBJ whole genome shotgun (WGS) entry which is preliminary data.</text>
</comment>
<sequence length="166" mass="19130">MEDIMKASNFLEIDGVTNASKVTPIVPHQKNDKRKLSKLIEDVVSNVTSEALAMIRRKFYLPNEESGIVIPKFLCRAITIIVGITIFFREHGVTLKIKHLSRMFKFTMGASRNLRKLIVLSKSSHVKEEEILKLLNFFDTKTLRWELCFISRYVAEEKLFKVGLSI</sequence>
<reference evidence="1 2" key="1">
    <citation type="journal article" date="2021" name="Hortic Res">
        <title>Chromosome-scale assembly of the Dendrobium chrysotoxum genome enhances the understanding of orchid evolution.</title>
        <authorList>
            <person name="Zhang Y."/>
            <person name="Zhang G.Q."/>
            <person name="Zhang D."/>
            <person name="Liu X.D."/>
            <person name="Xu X.Y."/>
            <person name="Sun W.H."/>
            <person name="Yu X."/>
            <person name="Zhu X."/>
            <person name="Wang Z.W."/>
            <person name="Zhao X."/>
            <person name="Zhong W.Y."/>
            <person name="Chen H."/>
            <person name="Yin W.L."/>
            <person name="Huang T."/>
            <person name="Niu S.C."/>
            <person name="Liu Z.J."/>
        </authorList>
    </citation>
    <scope>NUCLEOTIDE SEQUENCE [LARGE SCALE GENOMIC DNA]</scope>
    <source>
        <strain evidence="1">Lindl</strain>
    </source>
</reference>
<dbReference type="AlphaFoldDB" id="A0AAV7GAL1"/>
<evidence type="ECO:0000313" key="2">
    <source>
        <dbReference type="Proteomes" id="UP000775213"/>
    </source>
</evidence>
<dbReference type="Proteomes" id="UP000775213">
    <property type="component" value="Unassembled WGS sequence"/>
</dbReference>
<name>A0AAV7GAL1_DENCH</name>
<dbReference type="EMBL" id="JAGFBR010000017">
    <property type="protein sequence ID" value="KAH0452728.1"/>
    <property type="molecule type" value="Genomic_DNA"/>
</dbReference>
<organism evidence="1 2">
    <name type="scientific">Dendrobium chrysotoxum</name>
    <name type="common">Orchid</name>
    <dbReference type="NCBI Taxonomy" id="161865"/>
    <lineage>
        <taxon>Eukaryota</taxon>
        <taxon>Viridiplantae</taxon>
        <taxon>Streptophyta</taxon>
        <taxon>Embryophyta</taxon>
        <taxon>Tracheophyta</taxon>
        <taxon>Spermatophyta</taxon>
        <taxon>Magnoliopsida</taxon>
        <taxon>Liliopsida</taxon>
        <taxon>Asparagales</taxon>
        <taxon>Orchidaceae</taxon>
        <taxon>Epidendroideae</taxon>
        <taxon>Malaxideae</taxon>
        <taxon>Dendrobiinae</taxon>
        <taxon>Dendrobium</taxon>
    </lineage>
</organism>
<proteinExistence type="predicted"/>